<dbReference type="KEGG" id="bcoh:BC6307_20275"/>
<evidence type="ECO:0000313" key="6">
    <source>
        <dbReference type="Proteomes" id="UP000215224"/>
    </source>
</evidence>
<feature type="domain" description="Ig-like" evidence="4">
    <location>
        <begin position="1939"/>
        <end position="2025"/>
    </location>
</feature>
<evidence type="ECO:0000313" key="5">
    <source>
        <dbReference type="EMBL" id="AST93434.1"/>
    </source>
</evidence>
<organism evidence="5 6">
    <name type="scientific">Sutcliffiella cohnii</name>
    <dbReference type="NCBI Taxonomy" id="33932"/>
    <lineage>
        <taxon>Bacteria</taxon>
        <taxon>Bacillati</taxon>
        <taxon>Bacillota</taxon>
        <taxon>Bacilli</taxon>
        <taxon>Bacillales</taxon>
        <taxon>Bacillaceae</taxon>
        <taxon>Sutcliffiella</taxon>
    </lineage>
</organism>
<keyword evidence="2" id="KW-0812">Transmembrane</keyword>
<gene>
    <name evidence="5" type="ORF">BC6307_20275</name>
</gene>
<accession>A0A223KVM8</accession>
<feature type="transmembrane region" description="Helical" evidence="2">
    <location>
        <begin position="2399"/>
        <end position="2420"/>
    </location>
</feature>
<dbReference type="EMBL" id="CP018866">
    <property type="protein sequence ID" value="AST93434.1"/>
    <property type="molecule type" value="Genomic_DNA"/>
</dbReference>
<feature type="domain" description="Ig-like" evidence="3">
    <location>
        <begin position="1507"/>
        <end position="1574"/>
    </location>
</feature>
<feature type="region of interest" description="Disordered" evidence="1">
    <location>
        <begin position="1789"/>
        <end position="1810"/>
    </location>
</feature>
<dbReference type="Proteomes" id="UP000215224">
    <property type="component" value="Chromosome"/>
</dbReference>
<evidence type="ECO:0000259" key="3">
    <source>
        <dbReference type="Pfam" id="PF12245"/>
    </source>
</evidence>
<keyword evidence="2" id="KW-0472">Membrane</keyword>
<dbReference type="InterPro" id="IPR013783">
    <property type="entry name" value="Ig-like_fold"/>
</dbReference>
<evidence type="ECO:0000259" key="4">
    <source>
        <dbReference type="Pfam" id="PF13750"/>
    </source>
</evidence>
<feature type="domain" description="Ig-like" evidence="3">
    <location>
        <begin position="638"/>
        <end position="723"/>
    </location>
</feature>
<keyword evidence="6" id="KW-1185">Reference proteome</keyword>
<keyword evidence="2" id="KW-1133">Transmembrane helix</keyword>
<dbReference type="Pfam" id="PF12245">
    <property type="entry name" value="Big_3_2"/>
    <property type="match status" value="2"/>
</dbReference>
<evidence type="ECO:0000256" key="2">
    <source>
        <dbReference type="SAM" id="Phobius"/>
    </source>
</evidence>
<protein>
    <recommendedName>
        <fullName evidence="3 4">Ig-like domain-containing protein</fullName>
    </recommendedName>
</protein>
<reference evidence="5 6" key="1">
    <citation type="submission" date="2016-12" db="EMBL/GenBank/DDBJ databases">
        <title>The whole genome sequencing and assembly of Bacillus cohnii DSM 6307T strain.</title>
        <authorList>
            <person name="Lee Y.-J."/>
            <person name="Yi H."/>
            <person name="Bahn Y.-S."/>
            <person name="Kim J.F."/>
            <person name="Lee D.-W."/>
        </authorList>
    </citation>
    <scope>NUCLEOTIDE SEQUENCE [LARGE SCALE GENOMIC DNA]</scope>
    <source>
        <strain evidence="5 6">DSM 6307</strain>
    </source>
</reference>
<dbReference type="Pfam" id="PF13750">
    <property type="entry name" value="Big_3_3"/>
    <property type="match status" value="1"/>
</dbReference>
<name>A0A223KVM8_9BACI</name>
<dbReference type="RefSeq" id="WP_066415462.1">
    <property type="nucleotide sequence ID" value="NZ_CP018866.1"/>
</dbReference>
<dbReference type="STRING" id="1314751.GCA_001591425_02018"/>
<proteinExistence type="predicted"/>
<dbReference type="Gene3D" id="2.60.40.10">
    <property type="entry name" value="Immunoglobulins"/>
    <property type="match status" value="2"/>
</dbReference>
<sequence length="2441" mass="272917">MFARKKLMAKRSLAILLAVMLVTYSIPLHLFANVLAESEEEAFTLQVVRGEEPVSDADVEVTNSGDITISKKTNSEGIATFPELTSASFVEQSTFNFNVSLEDEEPDTFSISLKEGTTDYYIYDVVTKEFKLKETEEEMVDDEEEVKEEEPTTYHVVVNQTGEGQVTINDESYSSNLELEEGTELVIEITPNENSFIESVRINGEDRAITNRESFEETIESLSTDIEIDVEFVLKTYTITFNYNDLGEIVDENGEVISKEGKIEVGHGENKYFTVKPSEGYYIKTVKIDGKAVEEIEEDNFSYTFEDVISNHEVEVTFAIKTFTVTANVDGENGTISPSSEEVSYGNDLELEIAPNTSYQVKAIRVNGVELDLENNPDFIWKEETNLFLLTLTEIKEDIDVIVEFEEIPSEDGSWSDYIEIQPSESIDTIIVDGKVVYVYAKGERVRISPNENSEYSHRININHDFFWWKNYTFTNDTKINSIKVGKKWGSKEIIQDQKLILVFDTEAPSIGDVTLQGENEVLVDEASWFSGAVTVSGLVENIKQTFDGVEYSTEVEAVYYSKGNSTEEHLAEFDASTNEFTFVTDDEDYTGVYNVWAIDEAGNKSEVKTVNIHIDKTNPSLASGEAVEFKIKDQNFVTKALHFLSFGTFFNQTIEITVDAVDAASGIQEITLRATDEDGVVTTVTQDDISRDGLTATAVFTLEATSFLGSFEVEVIDNVGNNYETIITKENSNIAADNNGVVMIEQVDPSVQLTIHHEEDNIPFEDIYREVVEFEIHAQDDESGLYAVVVDVNGVEITSSYTDDKVISDEITLRTDDERIKANEDGSYNISVEVVDNAGNVTGTNKTIYADRSHPVITRYTFAIENEDGEYVEEEYSEELTESIELDEYGFYFKNKTRVTVTAEDYKRPNEAASGVQSITVYLQDHEDEKFYAIQANGSYVEIEEEAIEGVEPIATTGDFTFNVPENFKGQIFAKATDNVQNTGPFTTAVGTIVESLERHEQDSFIEIQLPETAHQDKKQQNLYADNIELEITVVDSYSSIETIEWFVEAPYDREKDDKGSVTLETNTKYDVGTVIDGWELTSTHLNLVTEMKKTIPISHNSNDIVVRVVMHDRAGHVTEQEVTFSIDKVKPELEVIYDNDKADEDFPNNYDGHRVATIIVTERNFDPQLLFAQLNDERLELVWETSYNEENPDQTAHTANVYFTNDGDYTFSVLFEDMAGNEAPPYTPDSFTIDTTPPEVTVVYDNNDVANGNFYKAPRTATITIKERNFDAARVEIIGSVELGDVSFPSLSDWTTDGDTHTATIYYEEDALYSFNIHARDKAGNAAANYEKETFYIDTTVPKLVEEEAVTFEQTNTNFFAKTINFLSFGTFFNKEVRVVVKAEDNIAGIESISLTASDSDVELVEVKNSFKQGENNLTAEAKFTINATSFTGNIFVELTDYSKNVQEYKVTSENSNIVADNDGVIEIEKNKPTAEINVIPNKGVSSNGKNVYSGDVTYEVVVTDADSGVNTVKIDINGKEYLHDYSSDKEKRTKPIKYSINLATEDIPINKDGSYEISVYVIDNAGNSQSRKTKTYKDETSPIITDFIFSNKDVNGSFKKVEDTDEFKKSVELTQYGFYFKQQTRVTVKAEDPEKEYEYTSGLQSIVVYLKDYDNGTYYSVLRNGNLKEIKESDVNKISPIATKGEVSFLVPVNFKGQIFAKAIDGVDNTVGFETPDGTIVESAAQHAKETHIDFKVPTTTYQDNNGQDLYANNVNVELTVTDTYSGIAQIEWSVVAPYDRDNNESGSLTIHNDKTYSPGSNSDGWRQTKQEKNLVTEMKKTLTVRNNSNDIVVKVKMTDRSGHTSEDEITFSIDKTTPTIEITYDNNTPDGDFTDYYKANRTATIVVTERNFRPEDVEYVITNTLGERPSFAGWTSRVNRANPDLSTHTATISFTADGDYTFDMKYQDNARNAAAPVPQQKFTIDKTEPVINVAYSSSSAQNGNYYNTARTATISITERNFETSRIQITGTATDDGSTIAFPEVSRWNSVGDVHTATIHYGTDGLYTFDIAYTDMAGNVAAEYTVDEFYVDQTAPELTISGVEHMSANNGEVMPVISYRDTNFNPNNVTISLTGANRGPVKLVGSYSDEGNGQVFTFENFEEMQEVDDLYTLTATVVDYAGNESTEEIRFSVNRFGSVYTLDESIVGINGKYVQDEVDIILTETNVDSIDEESVTIVMTKNGTPTDLMNGTDYTVEKAGGEGSWSQYTYTVKKELFAGDGRYTVTLYSEDAAGNINENIDETKKAEISFGIDKTAPVIVPIDLESGAQYPVETKAVTVSIKDNLVLDHATIFLNNEEVDYKVSGEDYTFDIPSSNAKQSVTIVAVDAAGNELNVDITDLLVSTNLFVRWYNNTSLFYGSLIGIGAISTSIAGYFVFRKRKDDDDTARFDEEKEDIVS</sequence>
<evidence type="ECO:0000256" key="1">
    <source>
        <dbReference type="SAM" id="MobiDB-lite"/>
    </source>
</evidence>
<dbReference type="InterPro" id="IPR022038">
    <property type="entry name" value="Ig-like_bact"/>
</dbReference>
<feature type="compositionally biased region" description="Polar residues" evidence="1">
    <location>
        <begin position="1789"/>
        <end position="1809"/>
    </location>
</feature>